<dbReference type="Pfam" id="PF00691">
    <property type="entry name" value="OmpA"/>
    <property type="match status" value="1"/>
</dbReference>
<evidence type="ECO:0000313" key="3">
    <source>
        <dbReference type="EMBL" id="AGS54162.1"/>
    </source>
</evidence>
<organism evidence="3">
    <name type="scientific">uncultured bacterium contig00051</name>
    <dbReference type="NCBI Taxonomy" id="1181535"/>
    <lineage>
        <taxon>Bacteria</taxon>
        <taxon>environmental samples</taxon>
    </lineage>
</organism>
<proteinExistence type="predicted"/>
<dbReference type="InterPro" id="IPR050330">
    <property type="entry name" value="Bact_OuterMem_StrucFunc"/>
</dbReference>
<dbReference type="EMBL" id="JQ844278">
    <property type="protein sequence ID" value="AGS54162.1"/>
    <property type="molecule type" value="Genomic_DNA"/>
</dbReference>
<dbReference type="GO" id="GO:0016020">
    <property type="term" value="C:membrane"/>
    <property type="evidence" value="ECO:0007669"/>
    <property type="project" value="UniProtKB-UniRule"/>
</dbReference>
<evidence type="ECO:0000256" key="1">
    <source>
        <dbReference type="PROSITE-ProRule" id="PRU00473"/>
    </source>
</evidence>
<protein>
    <submittedName>
        <fullName evidence="3">Outer membrane protein (Tpn50)</fullName>
    </submittedName>
</protein>
<feature type="domain" description="OmpA-like" evidence="2">
    <location>
        <begin position="177"/>
        <end position="294"/>
    </location>
</feature>
<accession>A0A806K2D1</accession>
<dbReference type="PROSITE" id="PS51123">
    <property type="entry name" value="OMPA_2"/>
    <property type="match status" value="1"/>
</dbReference>
<dbReference type="Gene3D" id="3.30.1330.60">
    <property type="entry name" value="OmpA-like domain"/>
    <property type="match status" value="1"/>
</dbReference>
<dbReference type="PANTHER" id="PTHR30329:SF21">
    <property type="entry name" value="LIPOPROTEIN YIAD-RELATED"/>
    <property type="match status" value="1"/>
</dbReference>
<dbReference type="AlphaFoldDB" id="A0A806K2D1"/>
<dbReference type="InterPro" id="IPR036737">
    <property type="entry name" value="OmpA-like_sf"/>
</dbReference>
<dbReference type="SUPFAM" id="SSF103088">
    <property type="entry name" value="OmpA-like"/>
    <property type="match status" value="1"/>
</dbReference>
<sequence length="294" mass="31687">METLLESNAVTYARASWFVLNASYEGAASAESAVSQKPEISGYGEAFSYALSQGWLPKNAQADGEARLDGVSLLCMNVFGIKGGIMYSIAKSPHYAFREMQYHNIIAGPAAPNQKVSGEQLLSMISRLLSYMENSASEAAEKERLALEAAAHRKKLAEEINALLRRHHVADTVAEETDEGITITLSNIRFIADSSVLPDAEKEKLAEIAGILKNLPDVKLLVTGHSALAGTAEDQLIISRERAEAVASYLVLMGACKEENISAVGMGAERPIADNSSQEGMSANRRVEITILEN</sequence>
<dbReference type="InterPro" id="IPR006665">
    <property type="entry name" value="OmpA-like"/>
</dbReference>
<dbReference type="PANTHER" id="PTHR30329">
    <property type="entry name" value="STATOR ELEMENT OF FLAGELLAR MOTOR COMPLEX"/>
    <property type="match status" value="1"/>
</dbReference>
<dbReference type="CDD" id="cd07185">
    <property type="entry name" value="OmpA_C-like"/>
    <property type="match status" value="1"/>
</dbReference>
<evidence type="ECO:0000259" key="2">
    <source>
        <dbReference type="PROSITE" id="PS51123"/>
    </source>
</evidence>
<reference evidence="3" key="1">
    <citation type="submission" date="2012-03" db="EMBL/GenBank/DDBJ databases">
        <title>Functional metagenomics reveals considerable lignocellulase gene clusters in the gut microbiome of a wood-feeding higher termite.</title>
        <authorList>
            <person name="Liu N."/>
        </authorList>
    </citation>
    <scope>NUCLEOTIDE SEQUENCE</scope>
</reference>
<keyword evidence="1" id="KW-0472">Membrane</keyword>
<name>A0A806K2D1_9BACT</name>